<protein>
    <recommendedName>
        <fullName evidence="3">DegT/DnrJ/EryC1/StrS aminotransferase family protein</fullName>
    </recommendedName>
</protein>
<evidence type="ECO:0000313" key="2">
    <source>
        <dbReference type="Proteomes" id="UP000319296"/>
    </source>
</evidence>
<proteinExistence type="predicted"/>
<dbReference type="AlphaFoldDB" id="A0A519BK23"/>
<organism evidence="1 2">
    <name type="scientific">Candidatus Acididesulfobacter diazotrophicus</name>
    <dbReference type="NCBI Taxonomy" id="2597226"/>
    <lineage>
        <taxon>Bacteria</taxon>
        <taxon>Deltaproteobacteria</taxon>
        <taxon>Candidatus Acidulodesulfobacterales</taxon>
        <taxon>Candidatus Acididesulfobacter</taxon>
    </lineage>
</organism>
<dbReference type="InterPro" id="IPR015421">
    <property type="entry name" value="PyrdxlP-dep_Trfase_major"/>
</dbReference>
<evidence type="ECO:0000313" key="1">
    <source>
        <dbReference type="EMBL" id="RZD17614.1"/>
    </source>
</evidence>
<dbReference type="Proteomes" id="UP000319296">
    <property type="component" value="Unassembled WGS sequence"/>
</dbReference>
<name>A0A519BK23_9DELT</name>
<sequence length="333" mass="39571">MRLPFSIQKKTYSTKLENIYNKSEIYLYSYARYAFHEALKTLNIKSIYMPAFICEEVLSIINILNIRYYFYDINELLEPDLKDIKCDAVLAVNYFGFAQNMQPFFEYKRKFDSIIIEDNAHGLFSRDAEGVLLGTRGDIGLLSLRKTIFLPNGACLLINNDKYKHIGFKKAEIKATHEDSHYFKKLIFKRLTIKYIGILYFIIRRSSCLIKISRLIRNVNDGSKKCNLPNKYLTPILSNNLIYINIKLEIKDRRDMFLMIEKWAKKFGIKPIKKLDDYTVPYVFPFIDNSKCNKFEKFLLKKGFYITSWPKLFDEGKNYKFFYYNVKVVNFLW</sequence>
<dbReference type="SUPFAM" id="SSF53383">
    <property type="entry name" value="PLP-dependent transferases"/>
    <property type="match status" value="1"/>
</dbReference>
<dbReference type="InterPro" id="IPR015424">
    <property type="entry name" value="PyrdxlP-dep_Trfase"/>
</dbReference>
<comment type="caution">
    <text evidence="1">The sequence shown here is derived from an EMBL/GenBank/DDBJ whole genome shotgun (WGS) entry which is preliminary data.</text>
</comment>
<dbReference type="Gene3D" id="3.40.640.10">
    <property type="entry name" value="Type I PLP-dependent aspartate aminotransferase-like (Major domain)"/>
    <property type="match status" value="1"/>
</dbReference>
<accession>A0A519BK23</accession>
<evidence type="ECO:0008006" key="3">
    <source>
        <dbReference type="Google" id="ProtNLM"/>
    </source>
</evidence>
<dbReference type="EMBL" id="SGBB01000029">
    <property type="protein sequence ID" value="RZD17614.1"/>
    <property type="molecule type" value="Genomic_DNA"/>
</dbReference>
<reference evidence="1 2" key="1">
    <citation type="journal article" date="2019" name="ISME J.">
        <title>Insights into ecological role of a new deltaproteobacterial order Candidatus Acidulodesulfobacterales by metagenomics and metatranscriptomics.</title>
        <authorList>
            <person name="Tan S."/>
            <person name="Liu J."/>
            <person name="Fang Y."/>
            <person name="Hedlund B.P."/>
            <person name="Lian Z.H."/>
            <person name="Huang L.Y."/>
            <person name="Li J.T."/>
            <person name="Huang L.N."/>
            <person name="Li W.J."/>
            <person name="Jiang H.C."/>
            <person name="Dong H.L."/>
            <person name="Shu W.S."/>
        </authorList>
    </citation>
    <scope>NUCLEOTIDE SEQUENCE [LARGE SCALE GENOMIC DNA]</scope>
    <source>
        <strain evidence="1">AP1</strain>
    </source>
</reference>
<gene>
    <name evidence="1" type="ORF">EVG15_10270</name>
</gene>